<dbReference type="RefSeq" id="WP_181448102.1">
    <property type="nucleotide sequence ID" value="NZ_JAAGRR010000277.1"/>
</dbReference>
<dbReference type="GO" id="GO:0006508">
    <property type="term" value="P:proteolysis"/>
    <property type="evidence" value="ECO:0007669"/>
    <property type="project" value="UniProtKB-KW"/>
</dbReference>
<name>A0A6N9TTF1_DISTH</name>
<dbReference type="EMBL" id="JAAGRR010000277">
    <property type="protein sequence ID" value="NDY43670.1"/>
    <property type="molecule type" value="Genomic_DNA"/>
</dbReference>
<organism evidence="2 3">
    <name type="scientific">Dissulfurirhabdus thermomarina</name>
    <dbReference type="NCBI Taxonomy" id="1765737"/>
    <lineage>
        <taxon>Bacteria</taxon>
        <taxon>Deltaproteobacteria</taxon>
        <taxon>Dissulfurirhabdaceae</taxon>
        <taxon>Dissulfurirhabdus</taxon>
    </lineage>
</organism>
<evidence type="ECO:0000259" key="1">
    <source>
        <dbReference type="Pfam" id="PF05099"/>
    </source>
</evidence>
<accession>A0A6N9TTF1</accession>
<dbReference type="Pfam" id="PF05099">
    <property type="entry name" value="TerB"/>
    <property type="match status" value="1"/>
</dbReference>
<comment type="caution">
    <text evidence="2">The sequence shown here is derived from an EMBL/GenBank/DDBJ whole genome shotgun (WGS) entry which is preliminary data.</text>
</comment>
<proteinExistence type="predicted"/>
<dbReference type="InterPro" id="IPR029024">
    <property type="entry name" value="TerB-like"/>
</dbReference>
<protein>
    <submittedName>
        <fullName evidence="2">Protease</fullName>
    </submittedName>
</protein>
<gene>
    <name evidence="2" type="ORF">G3N55_12590</name>
</gene>
<evidence type="ECO:0000313" key="3">
    <source>
        <dbReference type="Proteomes" id="UP000469346"/>
    </source>
</evidence>
<sequence length="177" mass="19036">LLDLALPALRRMPEGDRRAFLETVDALVREDGRLTLFEFVLQVVLERRLRPEAWEREPAALGTLDPVLGEAAALLSLLAHAGGGPEASAAAYRRGLARLTGADIPQTPRSACSLAGLRRHLEALARLAPPLRRRVLEACAECVMADGTLRPREGELLRAVAEALDVPIPPHQPAAAA</sequence>
<dbReference type="Gene3D" id="1.10.3680.10">
    <property type="entry name" value="TerB-like"/>
    <property type="match status" value="1"/>
</dbReference>
<keyword evidence="2" id="KW-0378">Hydrolase</keyword>
<dbReference type="GO" id="GO:0008233">
    <property type="term" value="F:peptidase activity"/>
    <property type="evidence" value="ECO:0007669"/>
    <property type="project" value="UniProtKB-KW"/>
</dbReference>
<feature type="non-terminal residue" evidence="2">
    <location>
        <position position="1"/>
    </location>
</feature>
<keyword evidence="2" id="KW-0645">Protease</keyword>
<evidence type="ECO:0000313" key="2">
    <source>
        <dbReference type="EMBL" id="NDY43670.1"/>
    </source>
</evidence>
<dbReference type="AlphaFoldDB" id="A0A6N9TTF1"/>
<reference evidence="2 3" key="1">
    <citation type="submission" date="2020-02" db="EMBL/GenBank/DDBJ databases">
        <title>Comparative genomics of sulfur disproportionating microorganisms.</title>
        <authorList>
            <person name="Ward L.M."/>
            <person name="Bertran E."/>
            <person name="Johnston D.T."/>
        </authorList>
    </citation>
    <scope>NUCLEOTIDE SEQUENCE [LARGE SCALE GENOMIC DNA]</scope>
    <source>
        <strain evidence="2 3">DSM 100025</strain>
    </source>
</reference>
<keyword evidence="3" id="KW-1185">Reference proteome</keyword>
<dbReference type="Proteomes" id="UP000469346">
    <property type="component" value="Unassembled WGS sequence"/>
</dbReference>
<dbReference type="InterPro" id="IPR007791">
    <property type="entry name" value="DjlA_N"/>
</dbReference>
<feature type="domain" description="Co-chaperone DjlA N-terminal" evidence="1">
    <location>
        <begin position="117"/>
        <end position="167"/>
    </location>
</feature>
<dbReference type="SUPFAM" id="SSF158682">
    <property type="entry name" value="TerB-like"/>
    <property type="match status" value="1"/>
</dbReference>